<dbReference type="InterPro" id="IPR039420">
    <property type="entry name" value="WalR-like"/>
</dbReference>
<dbReference type="PANTHER" id="PTHR43214">
    <property type="entry name" value="TWO-COMPONENT RESPONSE REGULATOR"/>
    <property type="match status" value="1"/>
</dbReference>
<keyword evidence="1 5" id="KW-0597">Phosphoprotein</keyword>
<sequence>MRILLADDHAVVRRGLHVMLSTQGGLELVGEASNGIETLELAERLAPDIILMDLQMPVLDGLATMERLRDNGSQAKVIVLTSYADQDHVLPAVRAGARGYLLKDVEPEDLIRAIRRVHEGKIELHSEIAGQLLELVTAADHPAVEPQLPAAKPGASPFGELTRREREVLELLASGKNNKEIAAALYISEKTVKTHVSHVLDKLGVPDRTQAALLAVKHGQ</sequence>
<evidence type="ECO:0000256" key="3">
    <source>
        <dbReference type="ARBA" id="ARBA00023125"/>
    </source>
</evidence>
<dbReference type="SUPFAM" id="SSF52172">
    <property type="entry name" value="CheY-like"/>
    <property type="match status" value="1"/>
</dbReference>
<dbReference type="GO" id="GO:0006355">
    <property type="term" value="P:regulation of DNA-templated transcription"/>
    <property type="evidence" value="ECO:0007669"/>
    <property type="project" value="InterPro"/>
</dbReference>
<dbReference type="EMBL" id="JAPDHZ010000003">
    <property type="protein sequence ID" value="MDG0792598.1"/>
    <property type="molecule type" value="Genomic_DNA"/>
</dbReference>
<dbReference type="Pfam" id="PF00196">
    <property type="entry name" value="GerE"/>
    <property type="match status" value="1"/>
</dbReference>
<evidence type="ECO:0000313" key="8">
    <source>
        <dbReference type="EMBL" id="MDG0792598.1"/>
    </source>
</evidence>
<evidence type="ECO:0000313" key="9">
    <source>
        <dbReference type="Proteomes" id="UP001153387"/>
    </source>
</evidence>
<accession>A0A9X4KIG2</accession>
<dbReference type="GO" id="GO:0000160">
    <property type="term" value="P:phosphorelay signal transduction system"/>
    <property type="evidence" value="ECO:0007669"/>
    <property type="project" value="InterPro"/>
</dbReference>
<dbReference type="InterPro" id="IPR000792">
    <property type="entry name" value="Tscrpt_reg_LuxR_C"/>
</dbReference>
<evidence type="ECO:0000256" key="2">
    <source>
        <dbReference type="ARBA" id="ARBA00023015"/>
    </source>
</evidence>
<dbReference type="SUPFAM" id="SSF46894">
    <property type="entry name" value="C-terminal effector domain of the bipartite response regulators"/>
    <property type="match status" value="1"/>
</dbReference>
<keyword evidence="9" id="KW-1185">Reference proteome</keyword>
<keyword evidence="2" id="KW-0805">Transcription regulation</keyword>
<dbReference type="InterPro" id="IPR001789">
    <property type="entry name" value="Sig_transdc_resp-reg_receiver"/>
</dbReference>
<dbReference type="PROSITE" id="PS00622">
    <property type="entry name" value="HTH_LUXR_1"/>
    <property type="match status" value="1"/>
</dbReference>
<feature type="domain" description="HTH luxR-type" evidence="6">
    <location>
        <begin position="154"/>
        <end position="219"/>
    </location>
</feature>
<proteinExistence type="predicted"/>
<feature type="domain" description="Response regulatory" evidence="7">
    <location>
        <begin position="2"/>
        <end position="118"/>
    </location>
</feature>
<dbReference type="Gene3D" id="3.40.50.2300">
    <property type="match status" value="1"/>
</dbReference>
<dbReference type="InterPro" id="IPR011006">
    <property type="entry name" value="CheY-like_superfamily"/>
</dbReference>
<dbReference type="AlphaFoldDB" id="A0A9X4KIG2"/>
<comment type="caution">
    <text evidence="8">The sequence shown here is derived from an EMBL/GenBank/DDBJ whole genome shotgun (WGS) entry which is preliminary data.</text>
</comment>
<dbReference type="Pfam" id="PF00072">
    <property type="entry name" value="Response_reg"/>
    <property type="match status" value="1"/>
</dbReference>
<reference evidence="8 9" key="1">
    <citation type="submission" date="2022-10" db="EMBL/GenBank/DDBJ databases">
        <title>Comparative genomic analysis of Cohnella hashimotonis sp. nov., isolated from the International Space Station.</title>
        <authorList>
            <person name="Simpson A."/>
            <person name="Venkateswaran K."/>
        </authorList>
    </citation>
    <scope>NUCLEOTIDE SEQUENCE [LARGE SCALE GENOMIC DNA]</scope>
    <source>
        <strain evidence="8 9">DSM 18997</strain>
    </source>
</reference>
<dbReference type="InterPro" id="IPR058245">
    <property type="entry name" value="NreC/VraR/RcsB-like_REC"/>
</dbReference>
<evidence type="ECO:0000256" key="5">
    <source>
        <dbReference type="PROSITE-ProRule" id="PRU00169"/>
    </source>
</evidence>
<evidence type="ECO:0000259" key="6">
    <source>
        <dbReference type="PROSITE" id="PS50043"/>
    </source>
</evidence>
<feature type="modified residue" description="4-aspartylphosphate" evidence="5">
    <location>
        <position position="53"/>
    </location>
</feature>
<organism evidence="8 9">
    <name type="scientific">Cohnella ginsengisoli</name>
    <dbReference type="NCBI Taxonomy" id="425004"/>
    <lineage>
        <taxon>Bacteria</taxon>
        <taxon>Bacillati</taxon>
        <taxon>Bacillota</taxon>
        <taxon>Bacilli</taxon>
        <taxon>Bacillales</taxon>
        <taxon>Paenibacillaceae</taxon>
        <taxon>Cohnella</taxon>
    </lineage>
</organism>
<dbReference type="PRINTS" id="PR00038">
    <property type="entry name" value="HTHLUXR"/>
</dbReference>
<dbReference type="InterPro" id="IPR016032">
    <property type="entry name" value="Sig_transdc_resp-reg_C-effctor"/>
</dbReference>
<dbReference type="PANTHER" id="PTHR43214:SF43">
    <property type="entry name" value="TWO-COMPONENT RESPONSE REGULATOR"/>
    <property type="match status" value="1"/>
</dbReference>
<evidence type="ECO:0000256" key="4">
    <source>
        <dbReference type="ARBA" id="ARBA00023163"/>
    </source>
</evidence>
<gene>
    <name evidence="8" type="ORF">OMP38_18230</name>
</gene>
<name>A0A9X4KIG2_9BACL</name>
<dbReference type="CDD" id="cd06170">
    <property type="entry name" value="LuxR_C_like"/>
    <property type="match status" value="1"/>
</dbReference>
<dbReference type="PROSITE" id="PS50110">
    <property type="entry name" value="RESPONSE_REGULATORY"/>
    <property type="match status" value="1"/>
</dbReference>
<keyword evidence="3" id="KW-0238">DNA-binding</keyword>
<keyword evidence="4" id="KW-0804">Transcription</keyword>
<dbReference type="Proteomes" id="UP001153387">
    <property type="component" value="Unassembled WGS sequence"/>
</dbReference>
<protein>
    <submittedName>
        <fullName evidence="8">Response regulator transcription factor</fullName>
    </submittedName>
</protein>
<dbReference type="GO" id="GO:0003677">
    <property type="term" value="F:DNA binding"/>
    <property type="evidence" value="ECO:0007669"/>
    <property type="project" value="UniProtKB-KW"/>
</dbReference>
<dbReference type="PROSITE" id="PS50043">
    <property type="entry name" value="HTH_LUXR_2"/>
    <property type="match status" value="1"/>
</dbReference>
<evidence type="ECO:0000256" key="1">
    <source>
        <dbReference type="ARBA" id="ARBA00022553"/>
    </source>
</evidence>
<dbReference type="CDD" id="cd17535">
    <property type="entry name" value="REC_NarL-like"/>
    <property type="match status" value="1"/>
</dbReference>
<evidence type="ECO:0000259" key="7">
    <source>
        <dbReference type="PROSITE" id="PS50110"/>
    </source>
</evidence>
<dbReference type="SMART" id="SM00448">
    <property type="entry name" value="REC"/>
    <property type="match status" value="1"/>
</dbReference>
<dbReference type="SMART" id="SM00421">
    <property type="entry name" value="HTH_LUXR"/>
    <property type="match status" value="1"/>
</dbReference>